<evidence type="ECO:0000259" key="1">
    <source>
        <dbReference type="Pfam" id="PF01168"/>
    </source>
</evidence>
<dbReference type="InterPro" id="IPR029066">
    <property type="entry name" value="PLP-binding_barrel"/>
</dbReference>
<gene>
    <name evidence="2" type="ORF">GCM10009802_22950</name>
</gene>
<evidence type="ECO:0000313" key="3">
    <source>
        <dbReference type="Proteomes" id="UP001500443"/>
    </source>
</evidence>
<dbReference type="SUPFAM" id="SSF51419">
    <property type="entry name" value="PLP-binding barrel"/>
    <property type="match status" value="1"/>
</dbReference>
<protein>
    <submittedName>
        <fullName evidence="2">Alanine racemase</fullName>
    </submittedName>
</protein>
<organism evidence="2 3">
    <name type="scientific">Streptomyces synnematoformans</name>
    <dbReference type="NCBI Taxonomy" id="415721"/>
    <lineage>
        <taxon>Bacteria</taxon>
        <taxon>Bacillati</taxon>
        <taxon>Actinomycetota</taxon>
        <taxon>Actinomycetes</taxon>
        <taxon>Kitasatosporales</taxon>
        <taxon>Streptomycetaceae</taxon>
        <taxon>Streptomyces</taxon>
    </lineage>
</organism>
<dbReference type="Pfam" id="PF01168">
    <property type="entry name" value="Ala_racemase_N"/>
    <property type="match status" value="1"/>
</dbReference>
<accession>A0ABP5JN15</accession>
<reference evidence="3" key="1">
    <citation type="journal article" date="2019" name="Int. J. Syst. Evol. Microbiol.">
        <title>The Global Catalogue of Microorganisms (GCM) 10K type strain sequencing project: providing services to taxonomists for standard genome sequencing and annotation.</title>
        <authorList>
            <consortium name="The Broad Institute Genomics Platform"/>
            <consortium name="The Broad Institute Genome Sequencing Center for Infectious Disease"/>
            <person name="Wu L."/>
            <person name="Ma J."/>
        </authorList>
    </citation>
    <scope>NUCLEOTIDE SEQUENCE [LARGE SCALE GENOMIC DNA]</scope>
    <source>
        <strain evidence="3">JCM 15481</strain>
    </source>
</reference>
<dbReference type="Gene3D" id="3.20.20.10">
    <property type="entry name" value="Alanine racemase"/>
    <property type="match status" value="1"/>
</dbReference>
<dbReference type="Proteomes" id="UP001500443">
    <property type="component" value="Unassembled WGS sequence"/>
</dbReference>
<feature type="domain" description="Alanine racemase N-terminal" evidence="1">
    <location>
        <begin position="29"/>
        <end position="177"/>
    </location>
</feature>
<keyword evidence="3" id="KW-1185">Reference proteome</keyword>
<name>A0ABP5JN15_9ACTN</name>
<comment type="caution">
    <text evidence="2">The sequence shown here is derived from an EMBL/GenBank/DDBJ whole genome shotgun (WGS) entry which is preliminary data.</text>
</comment>
<sequence length="361" mass="39912">MRAKERAPDPAKEGRPTAMPLTLYVDSARWRAHQQHVLEQFPGLVPVCKGNGYGFGQERLATEAARLGTGPLAVGTVYEAARARDFVSGDLLVLTPYQLTEEPVPLPTRVIRTVASVDAVGRLVGARIVIEVMSSMRRHGVTEEDLPKLSSLLADVTLEGFAIHLPLDRADGSSAVDEVIAWMDRLRAARLPLHTMYVSHLQPDEFEQLQRQFPQTRFRARIGTRLWLGDHDATEYRGTVLDVTRVTKGDRFGYRQQKVSGDGHLVVVAGGTSQGVGLEAPKAMHGMMPRAKGVARAGLATVNRNLSPFVWEGRQRWFAEPPHMQVSILYLPAESSAPVQGDEMVAHLRHTTTQPDRVVER</sequence>
<dbReference type="EMBL" id="BAAAPF010000052">
    <property type="protein sequence ID" value="GAA2120332.1"/>
    <property type="molecule type" value="Genomic_DNA"/>
</dbReference>
<evidence type="ECO:0000313" key="2">
    <source>
        <dbReference type="EMBL" id="GAA2120332.1"/>
    </source>
</evidence>
<proteinExistence type="predicted"/>
<dbReference type="InterPro" id="IPR001608">
    <property type="entry name" value="Ala_racemase_N"/>
</dbReference>